<keyword evidence="2" id="KW-0966">Cell projection</keyword>
<dbReference type="AlphaFoldDB" id="A0A9D1EFA6"/>
<keyword evidence="2" id="KW-0282">Flagellum</keyword>
<organism evidence="2 3">
    <name type="scientific">Candidatus Fimimorpha faecalis</name>
    <dbReference type="NCBI Taxonomy" id="2840824"/>
    <lineage>
        <taxon>Bacteria</taxon>
        <taxon>Bacillati</taxon>
        <taxon>Bacillota</taxon>
        <taxon>Clostridia</taxon>
        <taxon>Eubacteriales</taxon>
        <taxon>Candidatus Fimimorpha</taxon>
    </lineage>
</organism>
<keyword evidence="1" id="KW-0175">Coiled coil</keyword>
<evidence type="ECO:0000313" key="2">
    <source>
        <dbReference type="EMBL" id="HIR89110.1"/>
    </source>
</evidence>
<keyword evidence="2" id="KW-0969">Cilium</keyword>
<reference evidence="2" key="1">
    <citation type="submission" date="2020-10" db="EMBL/GenBank/DDBJ databases">
        <authorList>
            <person name="Gilroy R."/>
        </authorList>
    </citation>
    <scope>NUCLEOTIDE SEQUENCE</scope>
    <source>
        <strain evidence="2">ChiW13-3771</strain>
    </source>
</reference>
<evidence type="ECO:0000313" key="3">
    <source>
        <dbReference type="Proteomes" id="UP000824201"/>
    </source>
</evidence>
<accession>A0A9D1EFA6</accession>
<name>A0A9D1EFA6_9FIRM</name>
<comment type="caution">
    <text evidence="2">The sequence shown here is derived from an EMBL/GenBank/DDBJ whole genome shotgun (WGS) entry which is preliminary data.</text>
</comment>
<feature type="coiled-coil region" evidence="1">
    <location>
        <begin position="10"/>
        <end position="51"/>
    </location>
</feature>
<dbReference type="EMBL" id="DVHN01000120">
    <property type="protein sequence ID" value="HIR89110.1"/>
    <property type="molecule type" value="Genomic_DNA"/>
</dbReference>
<evidence type="ECO:0000256" key="1">
    <source>
        <dbReference type="SAM" id="Coils"/>
    </source>
</evidence>
<dbReference type="Proteomes" id="UP000824201">
    <property type="component" value="Unassembled WGS sequence"/>
</dbReference>
<sequence>MPRGRKKTVNLTIEEQLNALETQIMEEEARLKELKAKKKELIAKKEEEKVSRLLEVINSSDKDIDDVIQMLSQPTQQ</sequence>
<protein>
    <submittedName>
        <fullName evidence="2">Flagellar export protein FliJ</fullName>
    </submittedName>
</protein>
<reference evidence="2" key="2">
    <citation type="journal article" date="2021" name="PeerJ">
        <title>Extensive microbial diversity within the chicken gut microbiome revealed by metagenomics and culture.</title>
        <authorList>
            <person name="Gilroy R."/>
            <person name="Ravi A."/>
            <person name="Getino M."/>
            <person name="Pursley I."/>
            <person name="Horton D.L."/>
            <person name="Alikhan N.F."/>
            <person name="Baker D."/>
            <person name="Gharbi K."/>
            <person name="Hall N."/>
            <person name="Watson M."/>
            <person name="Adriaenssens E.M."/>
            <person name="Foster-Nyarko E."/>
            <person name="Jarju S."/>
            <person name="Secka A."/>
            <person name="Antonio M."/>
            <person name="Oren A."/>
            <person name="Chaudhuri R.R."/>
            <person name="La Ragione R."/>
            <person name="Hildebrand F."/>
            <person name="Pallen M.J."/>
        </authorList>
    </citation>
    <scope>NUCLEOTIDE SEQUENCE</scope>
    <source>
        <strain evidence="2">ChiW13-3771</strain>
    </source>
</reference>
<proteinExistence type="predicted"/>
<gene>
    <name evidence="2" type="ORF">IAC96_09190</name>
</gene>